<feature type="compositionally biased region" description="Polar residues" evidence="2">
    <location>
        <begin position="268"/>
        <end position="283"/>
    </location>
</feature>
<protein>
    <recommendedName>
        <fullName evidence="3">DMAP1-binding domain-containing protein</fullName>
    </recommendedName>
</protein>
<dbReference type="FunFam" id="3.30.300.30:FF:000001">
    <property type="entry name" value="DIP2 disco-interacting protein 2 homolog C"/>
    <property type="match status" value="1"/>
</dbReference>
<evidence type="ECO:0000256" key="1">
    <source>
        <dbReference type="ARBA" id="ARBA00007735"/>
    </source>
</evidence>
<dbReference type="InterPro" id="IPR045851">
    <property type="entry name" value="AMP-bd_C_sf"/>
</dbReference>
<dbReference type="InterPro" id="IPR037337">
    <property type="entry name" value="Dip2-like_dom"/>
</dbReference>
<keyword evidence="5" id="KW-1185">Reference proteome</keyword>
<dbReference type="OrthoDB" id="69964at2759"/>
<dbReference type="Pfam" id="PF00501">
    <property type="entry name" value="AMP-binding"/>
    <property type="match status" value="2"/>
</dbReference>
<dbReference type="InterPro" id="IPR025110">
    <property type="entry name" value="AMP-bd_C"/>
</dbReference>
<comment type="caution">
    <text evidence="4">The sequence shown here is derived from an EMBL/GenBank/DDBJ whole genome shotgun (WGS) entry which is preliminary data.</text>
</comment>
<dbReference type="SUPFAM" id="SSF56801">
    <property type="entry name" value="Acetyl-CoA synthetase-like"/>
    <property type="match status" value="2"/>
</dbReference>
<evidence type="ECO:0000313" key="4">
    <source>
        <dbReference type="EMBL" id="GAV07858.1"/>
    </source>
</evidence>
<dbReference type="PANTHER" id="PTHR22754:SF32">
    <property type="entry name" value="DISCO-INTERACTING PROTEIN 2"/>
    <property type="match status" value="1"/>
</dbReference>
<dbReference type="CDD" id="cd05905">
    <property type="entry name" value="Dip2"/>
    <property type="match status" value="1"/>
</dbReference>
<dbReference type="Proteomes" id="UP000186922">
    <property type="component" value="Unassembled WGS sequence"/>
</dbReference>
<dbReference type="PROSITE" id="PS51912">
    <property type="entry name" value="DMAP1_BIND"/>
    <property type="match status" value="1"/>
</dbReference>
<feature type="compositionally biased region" description="Low complexity" evidence="2">
    <location>
        <begin position="256"/>
        <end position="267"/>
    </location>
</feature>
<dbReference type="InterPro" id="IPR010506">
    <property type="entry name" value="DMAP1-bd"/>
</dbReference>
<dbReference type="SMART" id="SM01137">
    <property type="entry name" value="DMAP_binding"/>
    <property type="match status" value="1"/>
</dbReference>
<dbReference type="PANTHER" id="PTHR22754">
    <property type="entry name" value="DISCO-INTERACTING PROTEIN 2 DIP2 -RELATED"/>
    <property type="match status" value="1"/>
</dbReference>
<sequence length="1678" mass="182229">MDIWEKRNQSSYQMEPAKMDTSSTVESNHTSSIIVLEHSNDATHLANGKDTLSHLNVGTLPAAVRERLAELDVELSEGDITEKGYLKKRAKLLQSFTTPSSATVNNVGGSPPLPVSSSLSTESTSASAAPPSAPSVLSAISIIDTSTGLSVTNGTGSNCASPGIRARRKAARKLTRDGENRFHSEIRQEQVQKALAEMKEKSAVPLNSKRHSILFPTANGLPVTVNGNGDASLVRKISDSGSSEEDEDSMKSGHDSSSNVSSMRTSSLKSQDGQSSFHSDTSNSTGVAIYQNQISYSSIERTSASTALSTTVVDGLTELINNLAPSMPVDVTKDVPPHTSTVAHGTYSHNHMGSLRMEREDSSERRPGKVSAKIQQLLTTLKKPKRKSLAEYFEDDDRELEIAANTVNPNAPKPEGAVVMPFVGERLPASAGVTISLEAALHQHGKTFPKTPALSVLDSNGRMSSHLAYAKLLSRSQRICFNLLNKTSQREGTLKIKPGDRVALIYPNADPLSFVCAFYGCLMAGVVPVMVEAPLTKRDAGCQQVGFFLGSCGVQLALTSDTCFKALPRNANGELTSFKGWPKLQWMITDSLGKAPRDWEAPGRLMDDLPAYIEYTSDRDGHVMGVTVPRNAMIKHCRSLTAVCGYDEGEVMVSVVDFKRDVGLWHSVLTSIYNRMHVIFIPYALMKISPGSWLLTITKFRASVAVVKSRDLHWGVLAQRDHRDVNLSTLRILLVADGSNPWSLTSCDQFVNVFQSKGLRPDVVCPCASSAEALTVAIRRPGSLALQQPGAPSGRGVLSMSALSYGVIRVDHENSLTSLTLQDSGKVLPDGSLLVLKIDGPPYLCKTDEIGEICVDSPYVGSGYWGLQGISAATFKVHPLRQDDSLYRDRQYVRTGLLGFLGPGGLLFVCGSRQGLMQVSGRKHNTDDIIATILAVEPMKFIYRGRIAVFSVKVLRDERICVVAEQRPDCTEDESFQWMSRVLQAVDSIHQVGIYCLALVLPNQLPKTSLGGIHLSETRKRFLDGALHPSNVLMCPHTCVTNLPKPRETQADLIGPASMMVGSIVQGVRLAEARGRDLHLADDDTENAKKYQFITEILRWRATTSPEHVIYTLLSAKGLAVGGLTCGQLHKRAEKMAAFIQEKADVQPGDNVALVFPPGTDLICAFYACLYIGVVPVTIRPPQIQNLSTTLPTVKMITDVSKSRAVLSTSILIRLMKSKEASVSVDPKSWPPLLDADDQPRKKTIPSYRPPSADAVAYIDFSVSTTGILAGVKMSHAALTALCRSQKLACELYPSRHVTVCLDPYCGLGFVLWVLNSVYSGHHSILIPPSEVEQNPALWITTVSQYRARDTFCSYGVMDITLRGLGGAVAVLKERGLSLSCVRTCVVVAEERPRISLTTSFSKLFSTLGLSAHAVSTAFGCRVNVALCVQGASSPDPTTLYVDMRALRNDRVTLVERGSPHSLCLMESGKLLPGVKVVIANPETKGQCGDSHLGEIWVSSPHNSTGYFSTFGESALTNDHFHARLTTGDTRTVYARTGYLGFLRRTEAIGPEGELHDAVFVVGALDETLLLRGMRFHPIDIETSVLKSDKRICESAVFSWTNLLVVTVELDGSEGEALDLVPIVTNVVLEDHHLVVGIVVVVDPGTVPINSRGEKQRMHLRDSFLADQLDPLYCAYNM</sequence>
<evidence type="ECO:0000256" key="2">
    <source>
        <dbReference type="SAM" id="MobiDB-lite"/>
    </source>
</evidence>
<dbReference type="EMBL" id="BDGG01000016">
    <property type="protein sequence ID" value="GAV07858.1"/>
    <property type="molecule type" value="Genomic_DNA"/>
</dbReference>
<dbReference type="Pfam" id="PF06464">
    <property type="entry name" value="DMAP_binding"/>
    <property type="match status" value="1"/>
</dbReference>
<dbReference type="Gene3D" id="3.40.50.12780">
    <property type="entry name" value="N-terminal domain of ligase-like"/>
    <property type="match status" value="2"/>
</dbReference>
<feature type="region of interest" description="Disordered" evidence="2">
    <location>
        <begin position="225"/>
        <end position="283"/>
    </location>
</feature>
<dbReference type="InterPro" id="IPR042099">
    <property type="entry name" value="ANL_N_sf"/>
</dbReference>
<feature type="region of interest" description="Disordered" evidence="2">
    <location>
        <begin position="1"/>
        <end position="24"/>
    </location>
</feature>
<organism evidence="4 5">
    <name type="scientific">Ramazzottius varieornatus</name>
    <name type="common">Water bear</name>
    <name type="synonym">Tardigrade</name>
    <dbReference type="NCBI Taxonomy" id="947166"/>
    <lineage>
        <taxon>Eukaryota</taxon>
        <taxon>Metazoa</taxon>
        <taxon>Ecdysozoa</taxon>
        <taxon>Tardigrada</taxon>
        <taxon>Eutardigrada</taxon>
        <taxon>Parachela</taxon>
        <taxon>Hypsibioidea</taxon>
        <taxon>Ramazzottiidae</taxon>
        <taxon>Ramazzottius</taxon>
    </lineage>
</organism>
<comment type="similarity">
    <text evidence="1">Belongs to the DIP2 family.</text>
</comment>
<accession>A0A1D1W6N4</accession>
<evidence type="ECO:0000313" key="5">
    <source>
        <dbReference type="Proteomes" id="UP000186922"/>
    </source>
</evidence>
<dbReference type="InterPro" id="IPR000873">
    <property type="entry name" value="AMP-dep_synth/lig_dom"/>
</dbReference>
<reference evidence="4 5" key="1">
    <citation type="journal article" date="2016" name="Nat. Commun.">
        <title>Extremotolerant tardigrade genome and improved radiotolerance of human cultured cells by tardigrade-unique protein.</title>
        <authorList>
            <person name="Hashimoto T."/>
            <person name="Horikawa D.D."/>
            <person name="Saito Y."/>
            <person name="Kuwahara H."/>
            <person name="Kozuka-Hata H."/>
            <person name="Shin-I T."/>
            <person name="Minakuchi Y."/>
            <person name="Ohishi K."/>
            <person name="Motoyama A."/>
            <person name="Aizu T."/>
            <person name="Enomoto A."/>
            <person name="Kondo K."/>
            <person name="Tanaka S."/>
            <person name="Hara Y."/>
            <person name="Koshikawa S."/>
            <person name="Sagara H."/>
            <person name="Miura T."/>
            <person name="Yokobori S."/>
            <person name="Miyagawa K."/>
            <person name="Suzuki Y."/>
            <person name="Kubo T."/>
            <person name="Oyama M."/>
            <person name="Kohara Y."/>
            <person name="Fujiyama A."/>
            <person name="Arakawa K."/>
            <person name="Katayama T."/>
            <person name="Toyoda A."/>
            <person name="Kunieda T."/>
        </authorList>
    </citation>
    <scope>NUCLEOTIDE SEQUENCE [LARGE SCALE GENOMIC DNA]</scope>
    <source>
        <strain evidence="4 5">YOKOZUNA-1</strain>
    </source>
</reference>
<feature type="domain" description="DMAP1-binding" evidence="3">
    <location>
        <begin position="56"/>
        <end position="153"/>
    </location>
</feature>
<evidence type="ECO:0000259" key="3">
    <source>
        <dbReference type="PROSITE" id="PS51912"/>
    </source>
</evidence>
<feature type="compositionally biased region" description="Low complexity" evidence="2">
    <location>
        <begin position="115"/>
        <end position="133"/>
    </location>
</feature>
<dbReference type="STRING" id="947166.A0A1D1W6N4"/>
<feature type="compositionally biased region" description="Polar residues" evidence="2">
    <location>
        <begin position="98"/>
        <end position="108"/>
    </location>
</feature>
<feature type="region of interest" description="Disordered" evidence="2">
    <location>
        <begin position="98"/>
        <end position="133"/>
    </location>
</feature>
<dbReference type="Pfam" id="PF23024">
    <property type="entry name" value="AMP-dom_DIP2-like"/>
    <property type="match status" value="1"/>
</dbReference>
<gene>
    <name evidence="4" type="primary">RvY_17644</name>
    <name evidence="4" type="synonym">RvY_17644.1</name>
    <name evidence="4" type="ORF">RvY_17644-1</name>
</gene>
<name>A0A1D1W6N4_RAMVA</name>
<proteinExistence type="inferred from homology"/>
<dbReference type="Gene3D" id="3.30.300.30">
    <property type="match status" value="2"/>
</dbReference>